<dbReference type="Gene3D" id="1.20.58.1390">
    <property type="match status" value="1"/>
</dbReference>
<dbReference type="InterPro" id="IPR029063">
    <property type="entry name" value="SAM-dependent_MTases_sf"/>
</dbReference>
<dbReference type="EMBL" id="AP013042">
    <property type="protein sequence ID" value="BAS68334.1"/>
    <property type="molecule type" value="Genomic_DNA"/>
</dbReference>
<dbReference type="InterPro" id="IPR036390">
    <property type="entry name" value="WH_DNA-bd_sf"/>
</dbReference>
<dbReference type="OrthoDB" id="9805418at2"/>
<dbReference type="Gene3D" id="3.40.50.150">
    <property type="entry name" value="Vaccinia Virus protein VP39"/>
    <property type="match status" value="1"/>
</dbReference>
<evidence type="ECO:0000256" key="3">
    <source>
        <dbReference type="ARBA" id="ARBA00022691"/>
    </source>
</evidence>
<evidence type="ECO:0000259" key="5">
    <source>
        <dbReference type="Pfam" id="PF21212"/>
    </source>
</evidence>
<dbReference type="KEGG" id="ebh:BSEPE_1351"/>
<name>A0A0P0USP4_9GAMM</name>
<dbReference type="PROSITE" id="PS51683">
    <property type="entry name" value="SAM_OMT_II"/>
    <property type="match status" value="1"/>
</dbReference>
<dbReference type="RefSeq" id="WP_066045437.1">
    <property type="nucleotide sequence ID" value="NZ_AP013042.1"/>
</dbReference>
<dbReference type="SUPFAM" id="SSF46785">
    <property type="entry name" value="Winged helix' DNA-binding domain"/>
    <property type="match status" value="1"/>
</dbReference>
<dbReference type="PANTHER" id="PTHR43712:SF2">
    <property type="entry name" value="O-METHYLTRANSFERASE CICE"/>
    <property type="match status" value="1"/>
</dbReference>
<keyword evidence="7" id="KW-1185">Reference proteome</keyword>
<dbReference type="CDD" id="cd02440">
    <property type="entry name" value="AdoMet_MTases"/>
    <property type="match status" value="1"/>
</dbReference>
<dbReference type="GO" id="GO:0032259">
    <property type="term" value="P:methylation"/>
    <property type="evidence" value="ECO:0007669"/>
    <property type="project" value="UniProtKB-KW"/>
</dbReference>
<dbReference type="InterPro" id="IPR036388">
    <property type="entry name" value="WH-like_DNA-bd_sf"/>
</dbReference>
<dbReference type="AlphaFoldDB" id="A0A0P0USP4"/>
<dbReference type="Proteomes" id="UP000067399">
    <property type="component" value="Chromosome"/>
</dbReference>
<dbReference type="InterPro" id="IPR049480">
    <property type="entry name" value="BVU_1015-like_N"/>
</dbReference>
<dbReference type="PIRSF" id="PIRSF005739">
    <property type="entry name" value="O-mtase"/>
    <property type="match status" value="1"/>
</dbReference>
<reference evidence="6 7" key="2">
    <citation type="journal article" date="2016" name="ISME J.">
        <title>Heterogeneous composition of key metabolic gene clusters in a vent mussel symbiont population.</title>
        <authorList>
            <person name="Ikuta T."/>
            <person name="Takaki Y."/>
            <person name="Nagai Y."/>
            <person name="Shimamura S."/>
            <person name="Tsuda M."/>
            <person name="Kawagucci S."/>
            <person name="Aoki Y."/>
            <person name="Inoue K."/>
            <person name="Teruya M."/>
            <person name="Satou K."/>
            <person name="Teruya K."/>
            <person name="Shimoji M."/>
            <person name="Tamotsu H."/>
            <person name="Hirano T."/>
            <person name="Maruyama T."/>
            <person name="Yoshida T."/>
        </authorList>
    </citation>
    <scope>NUCLEOTIDE SEQUENCE [LARGE SCALE GENOMIC DNA]</scope>
    <source>
        <strain evidence="6 7">Myojin Knoll</strain>
    </source>
</reference>
<dbReference type="SUPFAM" id="SSF53335">
    <property type="entry name" value="S-adenosyl-L-methionine-dependent methyltransferases"/>
    <property type="match status" value="1"/>
</dbReference>
<evidence type="ECO:0000259" key="4">
    <source>
        <dbReference type="Pfam" id="PF00891"/>
    </source>
</evidence>
<dbReference type="Pfam" id="PF00891">
    <property type="entry name" value="Methyltransf_2"/>
    <property type="match status" value="1"/>
</dbReference>
<proteinExistence type="predicted"/>
<reference evidence="6 7" key="1">
    <citation type="journal article" date="2000" name="Mar. Ecol. Prog. Ser.">
        <title>Phylogenetic characterization of endosymbionts in three hydrothermal vent mussels: influence on host distributions.</title>
        <authorList>
            <person name="Fujiwara Y."/>
            <person name="Takai K."/>
            <person name="Uematsu K."/>
            <person name="Tsuchida S."/>
            <person name="Hunt J.C."/>
            <person name="Hashimoto J."/>
        </authorList>
    </citation>
    <scope>NUCLEOTIDE SEQUENCE [LARGE SCALE GENOMIC DNA]</scope>
    <source>
        <strain evidence="6 7">Myojin Knoll</strain>
    </source>
</reference>
<feature type="domain" description="BVU-1015-like N-terminal dimerisation-like" evidence="5">
    <location>
        <begin position="22"/>
        <end position="88"/>
    </location>
</feature>
<feature type="domain" description="O-methyltransferase C-terminal" evidence="4">
    <location>
        <begin position="185"/>
        <end position="323"/>
    </location>
</feature>
<keyword evidence="1 6" id="KW-0489">Methyltransferase</keyword>
<dbReference type="InterPro" id="IPR001077">
    <property type="entry name" value="COMT_C"/>
</dbReference>
<dbReference type="STRING" id="1303921.BSEPE_1351"/>
<accession>A0A0P0USP4</accession>
<dbReference type="InterPro" id="IPR016461">
    <property type="entry name" value="COMT-like"/>
</dbReference>
<gene>
    <name evidence="6" type="ORF">BSEPE_1351</name>
</gene>
<sequence length="363" mass="40756">MTSKKQLFSQGEKTAQEAIYDAQKIAFAPMTFQAVRIAWKRGLLKALDKNKDGLTPKELSSSVNMSLYGVRVILESCLSVNVVSLKEGVYHITKTGKVFLYSEMTQVNMNYNHDINYLGLFYLEESIDKSSPEGLKKIFGNYPTIYPALTSLPEPAKTSWFEFDHYYSDITFPSILPHIFKDSPKTIMDIGGNTGKFSIVSANYDSNVNVTIVDIPEQLAVAKTEITKAGFKDRIDTIHIDMLDHSKPLPKGKDVIWMSQFLDCFGDNDIIAILKRAAAAITKDGKIFILETYWDNQELDKAAFCIVNTSLYFTAMANGTSRMYRLSDMLEFIKQANLKVSNTIENIGMGHTLLEVVPVVSLK</sequence>
<organism evidence="6 7">
    <name type="scientific">endosymbiont of Bathymodiolus septemdierum str. Myojin knoll</name>
    <dbReference type="NCBI Taxonomy" id="1303921"/>
    <lineage>
        <taxon>Bacteria</taxon>
        <taxon>Pseudomonadati</taxon>
        <taxon>Pseudomonadota</taxon>
        <taxon>Gammaproteobacteria</taxon>
        <taxon>sulfur-oxidizing symbionts</taxon>
    </lineage>
</organism>
<evidence type="ECO:0000256" key="1">
    <source>
        <dbReference type="ARBA" id="ARBA00022603"/>
    </source>
</evidence>
<dbReference type="Pfam" id="PF21212">
    <property type="entry name" value="Dimerisation2-like_dom"/>
    <property type="match status" value="1"/>
</dbReference>
<evidence type="ECO:0000313" key="7">
    <source>
        <dbReference type="Proteomes" id="UP000067399"/>
    </source>
</evidence>
<dbReference type="Gene3D" id="1.10.10.10">
    <property type="entry name" value="Winged helix-like DNA-binding domain superfamily/Winged helix DNA-binding domain"/>
    <property type="match status" value="1"/>
</dbReference>
<keyword evidence="2 6" id="KW-0808">Transferase</keyword>
<evidence type="ECO:0000256" key="2">
    <source>
        <dbReference type="ARBA" id="ARBA00022679"/>
    </source>
</evidence>
<keyword evidence="3" id="KW-0949">S-adenosyl-L-methionine</keyword>
<protein>
    <submittedName>
        <fullName evidence="6">O-methyltransferase family protein</fullName>
    </submittedName>
</protein>
<evidence type="ECO:0000313" key="6">
    <source>
        <dbReference type="EMBL" id="BAS68334.1"/>
    </source>
</evidence>
<dbReference type="PANTHER" id="PTHR43712">
    <property type="entry name" value="PUTATIVE (AFU_ORTHOLOGUE AFUA_4G14580)-RELATED"/>
    <property type="match status" value="1"/>
</dbReference>
<dbReference type="GO" id="GO:0008171">
    <property type="term" value="F:O-methyltransferase activity"/>
    <property type="evidence" value="ECO:0007669"/>
    <property type="project" value="InterPro"/>
</dbReference>